<keyword evidence="1" id="KW-1133">Transmembrane helix</keyword>
<keyword evidence="1" id="KW-0812">Transmembrane</keyword>
<sequence>MINRVVSTLTPIRGIMSRSISAFLVVPNKRQPAKAIFMAVVLGFIAIKGALLFFRGSTLPSWNR</sequence>
<reference evidence="2" key="1">
    <citation type="submission" date="2018-02" db="EMBL/GenBank/DDBJ databases">
        <title>Rhizophora mucronata_Transcriptome.</title>
        <authorList>
            <person name="Meera S.P."/>
            <person name="Sreeshan A."/>
            <person name="Augustine A."/>
        </authorList>
    </citation>
    <scope>NUCLEOTIDE SEQUENCE</scope>
    <source>
        <tissue evidence="2">Leaf</tissue>
    </source>
</reference>
<name>A0A2P2MZ21_RHIMU</name>
<dbReference type="EMBL" id="GGEC01054988">
    <property type="protein sequence ID" value="MBX35472.1"/>
    <property type="molecule type" value="Transcribed_RNA"/>
</dbReference>
<organism evidence="2">
    <name type="scientific">Rhizophora mucronata</name>
    <name type="common">Asiatic mangrove</name>
    <dbReference type="NCBI Taxonomy" id="61149"/>
    <lineage>
        <taxon>Eukaryota</taxon>
        <taxon>Viridiplantae</taxon>
        <taxon>Streptophyta</taxon>
        <taxon>Embryophyta</taxon>
        <taxon>Tracheophyta</taxon>
        <taxon>Spermatophyta</taxon>
        <taxon>Magnoliopsida</taxon>
        <taxon>eudicotyledons</taxon>
        <taxon>Gunneridae</taxon>
        <taxon>Pentapetalae</taxon>
        <taxon>rosids</taxon>
        <taxon>fabids</taxon>
        <taxon>Malpighiales</taxon>
        <taxon>Rhizophoraceae</taxon>
        <taxon>Rhizophora</taxon>
    </lineage>
</organism>
<keyword evidence="1" id="KW-0472">Membrane</keyword>
<accession>A0A2P2MZ21</accession>
<proteinExistence type="predicted"/>
<evidence type="ECO:0000256" key="1">
    <source>
        <dbReference type="SAM" id="Phobius"/>
    </source>
</evidence>
<feature type="transmembrane region" description="Helical" evidence="1">
    <location>
        <begin position="35"/>
        <end position="54"/>
    </location>
</feature>
<dbReference type="AlphaFoldDB" id="A0A2P2MZ21"/>
<protein>
    <submittedName>
        <fullName evidence="2">Uncharacterized protein</fullName>
    </submittedName>
</protein>
<evidence type="ECO:0000313" key="2">
    <source>
        <dbReference type="EMBL" id="MBX35472.1"/>
    </source>
</evidence>